<keyword evidence="20" id="KW-1185">Reference proteome</keyword>
<dbReference type="GO" id="GO:0005737">
    <property type="term" value="C:cytoplasm"/>
    <property type="evidence" value="ECO:0007669"/>
    <property type="project" value="UniProtKB-SubCell"/>
</dbReference>
<dbReference type="Gene3D" id="1.10.10.920">
    <property type="match status" value="1"/>
</dbReference>
<evidence type="ECO:0000313" key="20">
    <source>
        <dbReference type="Proteomes" id="UP000245870"/>
    </source>
</evidence>
<sequence>MNVTQQTSSQANEGLIAKYNVPAPRYTSYPPANYFADFTPDQYLAAVAQTDRDENNISWYIHMPFCRKLCHYCGCNSYPMQKPEAVERYINAIHHEIDLMAPHLRPDRKISQIHYGGGSPTAIAPRFLKEINDHLLSLHATIDRPEIAIECHPGYLQAKDWNELLDCGFNRFSIGVQDLDEHVLKVVNREPSLMPLRDIFGLLRSAGATINLDFLYGLPLQTPESFARNIEAAVELHPDRVVTFSYGHVPWVHKRQLVLEKIGLPEEGAKQRMGANARAIMRQAGYRSIGMDHYVLPEDELSKALDNHFLRRNFQGYCTLRTTGQVYALGVTGISQLSTAYAQNSHDIDGYMANIEAGRLDVRRGYALTHRDQMVREVVENLMCNYHADWKDIAKRMGVSREELREALHWDESQLREMEADGLFMRTEDTLTMTTEGTPFVRNVVAALDPLMVNTTRKFSKPI</sequence>
<dbReference type="SMART" id="SM00729">
    <property type="entry name" value="Elp3"/>
    <property type="match status" value="1"/>
</dbReference>
<dbReference type="NCBIfam" id="TIGR00538">
    <property type="entry name" value="hemN"/>
    <property type="match status" value="1"/>
</dbReference>
<evidence type="ECO:0000256" key="8">
    <source>
        <dbReference type="ARBA" id="ARBA00022723"/>
    </source>
</evidence>
<dbReference type="InterPro" id="IPR058240">
    <property type="entry name" value="rSAM_sf"/>
</dbReference>
<keyword evidence="11 15" id="KW-0411">Iron-sulfur</keyword>
<reference evidence="19 20" key="1">
    <citation type="submission" date="2018-05" db="EMBL/GenBank/DDBJ databases">
        <title>Genomic Encyclopedia of Type Strains, Phase IV (KMG-IV): sequencing the most valuable type-strain genomes for metagenomic binning, comparative biology and taxonomic classification.</title>
        <authorList>
            <person name="Goeker M."/>
        </authorList>
    </citation>
    <scope>NUCLEOTIDE SEQUENCE [LARGE SCALE GENOMIC DNA]</scope>
    <source>
        <strain evidence="19 20">DSM 100333</strain>
    </source>
</reference>
<comment type="catalytic activity">
    <reaction evidence="14 15">
        <text>coproporphyrinogen III + 2 S-adenosyl-L-methionine = protoporphyrinogen IX + 2 5'-deoxyadenosine + 2 L-methionine + 2 CO2</text>
        <dbReference type="Rhea" id="RHEA:15425"/>
        <dbReference type="ChEBI" id="CHEBI:16526"/>
        <dbReference type="ChEBI" id="CHEBI:17319"/>
        <dbReference type="ChEBI" id="CHEBI:57307"/>
        <dbReference type="ChEBI" id="CHEBI:57309"/>
        <dbReference type="ChEBI" id="CHEBI:57844"/>
        <dbReference type="ChEBI" id="CHEBI:59789"/>
        <dbReference type="EC" id="1.3.98.3"/>
    </reaction>
</comment>
<feature type="binding site" evidence="17">
    <location>
        <position position="70"/>
    </location>
    <ligand>
        <name>[4Fe-4S] cluster</name>
        <dbReference type="ChEBI" id="CHEBI:49883"/>
        <note>4Fe-4S-S-AdoMet</note>
    </ligand>
</feature>
<dbReference type="InterPro" id="IPR006638">
    <property type="entry name" value="Elp3/MiaA/NifB-like_rSAM"/>
</dbReference>
<evidence type="ECO:0000256" key="14">
    <source>
        <dbReference type="ARBA" id="ARBA00048321"/>
    </source>
</evidence>
<keyword evidence="8 15" id="KW-0479">Metal-binding</keyword>
<dbReference type="CDD" id="cd01335">
    <property type="entry name" value="Radical_SAM"/>
    <property type="match status" value="1"/>
</dbReference>
<feature type="binding site" evidence="16">
    <location>
        <position position="334"/>
    </location>
    <ligand>
        <name>S-adenosyl-L-methionine</name>
        <dbReference type="ChEBI" id="CHEBI:59789"/>
        <label>1</label>
    </ligand>
</feature>
<evidence type="ECO:0000256" key="17">
    <source>
        <dbReference type="PIRSR" id="PIRSR000167-2"/>
    </source>
</evidence>
<comment type="cofactor">
    <cofactor evidence="15 17">
        <name>[4Fe-4S] cluster</name>
        <dbReference type="ChEBI" id="CHEBI:49883"/>
    </cofactor>
    <text evidence="15 17">Binds 1 [4Fe-4S] cluster. The cluster is coordinated with 3 cysteines and an exchangeable S-adenosyl-L-methionine.</text>
</comment>
<dbReference type="PROSITE" id="PS51918">
    <property type="entry name" value="RADICAL_SAM"/>
    <property type="match status" value="1"/>
</dbReference>
<dbReference type="InterPro" id="IPR004558">
    <property type="entry name" value="Coprogen_oxidase_HemN"/>
</dbReference>
<evidence type="ECO:0000256" key="15">
    <source>
        <dbReference type="PIRNR" id="PIRNR000167"/>
    </source>
</evidence>
<dbReference type="RefSeq" id="WP_116615849.1">
    <property type="nucleotide sequence ID" value="NZ_QENY01000003.1"/>
</dbReference>
<organism evidence="19 20">
    <name type="scientific">Hallella colorans</name>
    <dbReference type="NCBI Taxonomy" id="1703337"/>
    <lineage>
        <taxon>Bacteria</taxon>
        <taxon>Pseudomonadati</taxon>
        <taxon>Bacteroidota</taxon>
        <taxon>Bacteroidia</taxon>
        <taxon>Bacteroidales</taxon>
        <taxon>Prevotellaceae</taxon>
        <taxon>Hallella</taxon>
    </lineage>
</organism>
<feature type="binding site" evidence="16">
    <location>
        <begin position="72"/>
        <end position="74"/>
    </location>
    <ligand>
        <name>S-adenosyl-L-methionine</name>
        <dbReference type="ChEBI" id="CHEBI:59789"/>
        <label>2</label>
    </ligand>
</feature>
<dbReference type="SFLD" id="SFLDG01065">
    <property type="entry name" value="anaerobic_coproporphyrinogen-I"/>
    <property type="match status" value="1"/>
</dbReference>
<evidence type="ECO:0000256" key="4">
    <source>
        <dbReference type="ARBA" id="ARBA00011245"/>
    </source>
</evidence>
<evidence type="ECO:0000256" key="13">
    <source>
        <dbReference type="ARBA" id="ARBA00024295"/>
    </source>
</evidence>
<keyword evidence="5 15" id="KW-0004">4Fe-4S</keyword>
<dbReference type="SUPFAM" id="SSF102114">
    <property type="entry name" value="Radical SAM enzymes"/>
    <property type="match status" value="1"/>
</dbReference>
<dbReference type="EMBL" id="QENY01000003">
    <property type="protein sequence ID" value="PVX57995.1"/>
    <property type="molecule type" value="Genomic_DNA"/>
</dbReference>
<dbReference type="InterPro" id="IPR007197">
    <property type="entry name" value="rSAM"/>
</dbReference>
<evidence type="ECO:0000256" key="11">
    <source>
        <dbReference type="ARBA" id="ARBA00023014"/>
    </source>
</evidence>
<dbReference type="OrthoDB" id="9808022at2"/>
<keyword evidence="9 15" id="KW-0560">Oxidoreductase</keyword>
<dbReference type="GO" id="GO:0004109">
    <property type="term" value="F:coproporphyrinogen oxidase activity"/>
    <property type="evidence" value="ECO:0007669"/>
    <property type="project" value="InterPro"/>
</dbReference>
<feature type="binding site" evidence="16">
    <location>
        <position position="60"/>
    </location>
    <ligand>
        <name>S-adenosyl-L-methionine</name>
        <dbReference type="ChEBI" id="CHEBI:59789"/>
        <label>1</label>
    </ligand>
</feature>
<protein>
    <recommendedName>
        <fullName evidence="15">Coproporphyrinogen-III oxidase</fullName>
        <ecNumber evidence="15">1.3.98.3</ecNumber>
    </recommendedName>
</protein>
<feature type="binding site" evidence="16">
    <location>
        <position position="150"/>
    </location>
    <ligand>
        <name>S-adenosyl-L-methionine</name>
        <dbReference type="ChEBI" id="CHEBI:59789"/>
        <label>1</label>
    </ligand>
</feature>
<comment type="function">
    <text evidence="13">Involved in the heme biosynthesis. Catalyzes the anaerobic oxidative decarboxylation of propionate groups of rings A and B of coproporphyrinogen III to yield the vinyl groups in protoporphyrinogen IX.</text>
</comment>
<evidence type="ECO:0000256" key="12">
    <source>
        <dbReference type="ARBA" id="ARBA00023244"/>
    </source>
</evidence>
<comment type="similarity">
    <text evidence="3 15">Belongs to the anaerobic coproporphyrinogen-III oxidase family.</text>
</comment>
<keyword evidence="7 15" id="KW-0949">S-adenosyl-L-methionine</keyword>
<dbReference type="EC" id="1.3.98.3" evidence="15"/>
<comment type="pathway">
    <text evidence="2 15">Porphyrin-containing compound metabolism; protoporphyrin-IX biosynthesis; protoporphyrinogen-IX from coproporphyrinogen-III (AdoMet route): step 1/1.</text>
</comment>
<accession>A0A2U0UK17</accession>
<name>A0A2U0UK17_9BACT</name>
<comment type="caution">
    <text evidence="19">The sequence shown here is derived from an EMBL/GenBank/DDBJ whole genome shotgun (WGS) entry which is preliminary data.</text>
</comment>
<dbReference type="SFLD" id="SFLDS00029">
    <property type="entry name" value="Radical_SAM"/>
    <property type="match status" value="1"/>
</dbReference>
<dbReference type="GO" id="GO:0051539">
    <property type="term" value="F:4 iron, 4 sulfur cluster binding"/>
    <property type="evidence" value="ECO:0007669"/>
    <property type="project" value="UniProtKB-KW"/>
</dbReference>
<evidence type="ECO:0000256" key="10">
    <source>
        <dbReference type="ARBA" id="ARBA00023004"/>
    </source>
</evidence>
<feature type="domain" description="Radical SAM core" evidence="18">
    <location>
        <begin position="51"/>
        <end position="287"/>
    </location>
</feature>
<evidence type="ECO:0000256" key="6">
    <source>
        <dbReference type="ARBA" id="ARBA00022490"/>
    </source>
</evidence>
<evidence type="ECO:0000256" key="9">
    <source>
        <dbReference type="ARBA" id="ARBA00023002"/>
    </source>
</evidence>
<dbReference type="Pfam" id="PF04055">
    <property type="entry name" value="Radical_SAM"/>
    <property type="match status" value="1"/>
</dbReference>
<dbReference type="AlphaFoldDB" id="A0A2U0UK17"/>
<dbReference type="GO" id="GO:0006782">
    <property type="term" value="P:protoporphyrinogen IX biosynthetic process"/>
    <property type="evidence" value="ECO:0007669"/>
    <property type="project" value="UniProtKB-UniPathway"/>
</dbReference>
<evidence type="ECO:0000256" key="7">
    <source>
        <dbReference type="ARBA" id="ARBA00022691"/>
    </source>
</evidence>
<keyword evidence="12 15" id="KW-0627">Porphyrin biosynthesis</keyword>
<dbReference type="GO" id="GO:0046872">
    <property type="term" value="F:metal ion binding"/>
    <property type="evidence" value="ECO:0007669"/>
    <property type="project" value="UniProtKB-KW"/>
</dbReference>
<feature type="binding site" evidence="16">
    <location>
        <position position="189"/>
    </location>
    <ligand>
        <name>S-adenosyl-L-methionine</name>
        <dbReference type="ChEBI" id="CHEBI:59789"/>
        <label>2</label>
    </ligand>
</feature>
<keyword evidence="10 15" id="KW-0408">Iron</keyword>
<dbReference type="UniPathway" id="UPA00251">
    <property type="reaction ID" value="UER00323"/>
</dbReference>
<evidence type="ECO:0000256" key="3">
    <source>
        <dbReference type="ARBA" id="ARBA00005493"/>
    </source>
</evidence>
<dbReference type="InterPro" id="IPR034505">
    <property type="entry name" value="Coproporphyrinogen-III_oxidase"/>
</dbReference>
<proteinExistence type="inferred from homology"/>
<evidence type="ECO:0000256" key="1">
    <source>
        <dbReference type="ARBA" id="ARBA00004496"/>
    </source>
</evidence>
<dbReference type="GO" id="GO:0051989">
    <property type="term" value="F:coproporphyrinogen dehydrogenase activity"/>
    <property type="evidence" value="ECO:0007669"/>
    <property type="project" value="UniProtKB-EC"/>
</dbReference>
<comment type="subcellular location">
    <subcellularLocation>
        <location evidence="1 15">Cytoplasm</location>
    </subcellularLocation>
</comment>
<evidence type="ECO:0000256" key="2">
    <source>
        <dbReference type="ARBA" id="ARBA00004785"/>
    </source>
</evidence>
<feature type="binding site" evidence="17">
    <location>
        <position position="73"/>
    </location>
    <ligand>
        <name>[4Fe-4S] cluster</name>
        <dbReference type="ChEBI" id="CHEBI:49883"/>
        <note>4Fe-4S-S-AdoMet</note>
    </ligand>
</feature>
<feature type="binding site" evidence="16">
    <location>
        <position position="117"/>
    </location>
    <ligand>
        <name>S-adenosyl-L-methionine</name>
        <dbReference type="ChEBI" id="CHEBI:59789"/>
        <label>1</label>
    </ligand>
</feature>
<evidence type="ECO:0000256" key="16">
    <source>
        <dbReference type="PIRSR" id="PIRSR000167-1"/>
    </source>
</evidence>
<dbReference type="PANTHER" id="PTHR13932">
    <property type="entry name" value="COPROPORPHYRINIGEN III OXIDASE"/>
    <property type="match status" value="1"/>
</dbReference>
<evidence type="ECO:0000259" key="18">
    <source>
        <dbReference type="PROSITE" id="PS51918"/>
    </source>
</evidence>
<feature type="binding site" evidence="16">
    <location>
        <position position="213"/>
    </location>
    <ligand>
        <name>S-adenosyl-L-methionine</name>
        <dbReference type="ChEBI" id="CHEBI:59789"/>
        <label>2</label>
    </ligand>
</feature>
<dbReference type="InterPro" id="IPR023404">
    <property type="entry name" value="rSAM_horseshoe"/>
</dbReference>
<dbReference type="Gene3D" id="3.80.30.20">
    <property type="entry name" value="tm_1862 like domain"/>
    <property type="match status" value="1"/>
</dbReference>
<dbReference type="PIRSF" id="PIRSF000167">
    <property type="entry name" value="HemN"/>
    <property type="match status" value="1"/>
</dbReference>
<evidence type="ECO:0000256" key="5">
    <source>
        <dbReference type="ARBA" id="ARBA00022485"/>
    </source>
</evidence>
<feature type="binding site" evidence="16">
    <location>
        <position position="177"/>
    </location>
    <ligand>
        <name>S-adenosyl-L-methionine</name>
        <dbReference type="ChEBI" id="CHEBI:59789"/>
        <label>2</label>
    </ligand>
</feature>
<comment type="subunit">
    <text evidence="4">Monomer.</text>
</comment>
<dbReference type="Proteomes" id="UP000245870">
    <property type="component" value="Unassembled WGS sequence"/>
</dbReference>
<dbReference type="PANTHER" id="PTHR13932:SF6">
    <property type="entry name" value="OXYGEN-INDEPENDENT COPROPORPHYRINOGEN III OXIDASE"/>
    <property type="match status" value="1"/>
</dbReference>
<gene>
    <name evidence="19" type="ORF">C7379_103119</name>
</gene>
<evidence type="ECO:0000313" key="19">
    <source>
        <dbReference type="EMBL" id="PVX57995.1"/>
    </source>
</evidence>
<feature type="binding site" evidence="17">
    <location>
        <position position="66"/>
    </location>
    <ligand>
        <name>[4Fe-4S] cluster</name>
        <dbReference type="ChEBI" id="CHEBI:49883"/>
        <note>4Fe-4S-S-AdoMet</note>
    </ligand>
</feature>
<keyword evidence="6 15" id="KW-0963">Cytoplasm</keyword>